<dbReference type="EMBL" id="CASHTH010001923">
    <property type="protein sequence ID" value="CAI8021942.1"/>
    <property type="molecule type" value="Genomic_DNA"/>
</dbReference>
<evidence type="ECO:0008006" key="3">
    <source>
        <dbReference type="Google" id="ProtNLM"/>
    </source>
</evidence>
<dbReference type="Proteomes" id="UP001174909">
    <property type="component" value="Unassembled WGS sequence"/>
</dbReference>
<keyword evidence="2" id="KW-1185">Reference proteome</keyword>
<dbReference type="Gene3D" id="3.40.50.150">
    <property type="entry name" value="Vaccinia Virus protein VP39"/>
    <property type="match status" value="1"/>
</dbReference>
<protein>
    <recommendedName>
        <fullName evidence="3">Spermidine synthase</fullName>
    </recommendedName>
</protein>
<gene>
    <name evidence="1" type="ORF">GBAR_LOCUS12929</name>
</gene>
<reference evidence="1" key="1">
    <citation type="submission" date="2023-03" db="EMBL/GenBank/DDBJ databases">
        <authorList>
            <person name="Steffen K."/>
            <person name="Cardenas P."/>
        </authorList>
    </citation>
    <scope>NUCLEOTIDE SEQUENCE</scope>
</reference>
<evidence type="ECO:0000313" key="1">
    <source>
        <dbReference type="EMBL" id="CAI8021942.1"/>
    </source>
</evidence>
<accession>A0AA35WPX2</accession>
<sequence length="156" mass="16884">MGYSVRTALDILGHDARVVVAELVPGVVEWNRGVLADLAGRPLDDGRTELYETDVIQLIKAAGGDYDAIMLDIDNGAEAMVRKGNNWLYSLPGLTATYAALRYGGVLAMWSAGPQPAFVRRLRRAGFEVDEVKVRAHGASNRKGGAHHVVWIATRG</sequence>
<dbReference type="SUPFAM" id="SSF53335">
    <property type="entry name" value="S-adenosyl-L-methionine-dependent methyltransferases"/>
    <property type="match status" value="1"/>
</dbReference>
<name>A0AA35WPX2_GEOBA</name>
<evidence type="ECO:0000313" key="2">
    <source>
        <dbReference type="Proteomes" id="UP001174909"/>
    </source>
</evidence>
<organism evidence="1 2">
    <name type="scientific">Geodia barretti</name>
    <name type="common">Barrett's horny sponge</name>
    <dbReference type="NCBI Taxonomy" id="519541"/>
    <lineage>
        <taxon>Eukaryota</taxon>
        <taxon>Metazoa</taxon>
        <taxon>Porifera</taxon>
        <taxon>Demospongiae</taxon>
        <taxon>Heteroscleromorpha</taxon>
        <taxon>Tetractinellida</taxon>
        <taxon>Astrophorina</taxon>
        <taxon>Geodiidae</taxon>
        <taxon>Geodia</taxon>
    </lineage>
</organism>
<proteinExistence type="predicted"/>
<comment type="caution">
    <text evidence="1">The sequence shown here is derived from an EMBL/GenBank/DDBJ whole genome shotgun (WGS) entry which is preliminary data.</text>
</comment>
<dbReference type="InterPro" id="IPR029063">
    <property type="entry name" value="SAM-dependent_MTases_sf"/>
</dbReference>
<dbReference type="AlphaFoldDB" id="A0AA35WPX2"/>